<dbReference type="Proteomes" id="UP001066276">
    <property type="component" value="Chromosome 12"/>
</dbReference>
<keyword evidence="2" id="KW-1185">Reference proteome</keyword>
<dbReference type="AlphaFoldDB" id="A0AAV7KWY2"/>
<evidence type="ECO:0000313" key="1">
    <source>
        <dbReference type="EMBL" id="KAJ1083079.1"/>
    </source>
</evidence>
<organism evidence="1 2">
    <name type="scientific">Pleurodeles waltl</name>
    <name type="common">Iberian ribbed newt</name>
    <dbReference type="NCBI Taxonomy" id="8319"/>
    <lineage>
        <taxon>Eukaryota</taxon>
        <taxon>Metazoa</taxon>
        <taxon>Chordata</taxon>
        <taxon>Craniata</taxon>
        <taxon>Vertebrata</taxon>
        <taxon>Euteleostomi</taxon>
        <taxon>Amphibia</taxon>
        <taxon>Batrachia</taxon>
        <taxon>Caudata</taxon>
        <taxon>Salamandroidea</taxon>
        <taxon>Salamandridae</taxon>
        <taxon>Pleurodelinae</taxon>
        <taxon>Pleurodeles</taxon>
    </lineage>
</organism>
<comment type="caution">
    <text evidence="1">The sequence shown here is derived from an EMBL/GenBank/DDBJ whole genome shotgun (WGS) entry which is preliminary data.</text>
</comment>
<dbReference type="EMBL" id="JANPWB010000016">
    <property type="protein sequence ID" value="KAJ1083079.1"/>
    <property type="molecule type" value="Genomic_DNA"/>
</dbReference>
<accession>A0AAV7KWY2</accession>
<sequence length="152" mass="17188">MPRCHHATVQCRPHQLQLMWSRRPGLRLSCPPLVPKPFRGPGPLRLTLRSRIQTPGPARCIIQQRSSDRALLLGGHLAHAPRKIFLEEGVPSGSPLRKICLIPVNLHQSQEVANRKLVGRRSEFGDHVEELDEELRPLPEQTRKTASGLYLE</sequence>
<evidence type="ECO:0000313" key="2">
    <source>
        <dbReference type="Proteomes" id="UP001066276"/>
    </source>
</evidence>
<name>A0AAV7KWY2_PLEWA</name>
<proteinExistence type="predicted"/>
<reference evidence="1" key="1">
    <citation type="journal article" date="2022" name="bioRxiv">
        <title>Sequencing and chromosome-scale assembly of the giantPleurodeles waltlgenome.</title>
        <authorList>
            <person name="Brown T."/>
            <person name="Elewa A."/>
            <person name="Iarovenko S."/>
            <person name="Subramanian E."/>
            <person name="Araus A.J."/>
            <person name="Petzold A."/>
            <person name="Susuki M."/>
            <person name="Suzuki K.-i.T."/>
            <person name="Hayashi T."/>
            <person name="Toyoda A."/>
            <person name="Oliveira C."/>
            <person name="Osipova E."/>
            <person name="Leigh N.D."/>
            <person name="Simon A."/>
            <person name="Yun M.H."/>
        </authorList>
    </citation>
    <scope>NUCLEOTIDE SEQUENCE</scope>
    <source>
        <strain evidence="1">20211129_DDA</strain>
        <tissue evidence="1">Liver</tissue>
    </source>
</reference>
<protein>
    <submittedName>
        <fullName evidence="1">Uncharacterized protein</fullName>
    </submittedName>
</protein>
<gene>
    <name evidence="1" type="ORF">NDU88_003239</name>
</gene>